<feature type="region of interest" description="Disordered" evidence="3">
    <location>
        <begin position="43"/>
        <end position="62"/>
    </location>
</feature>
<comment type="caution">
    <text evidence="6">The sequence shown here is derived from an EMBL/GenBank/DDBJ whole genome shotgun (WGS) entry which is preliminary data.</text>
</comment>
<dbReference type="InterPro" id="IPR056884">
    <property type="entry name" value="NPHP3-like_N"/>
</dbReference>
<proteinExistence type="predicted"/>
<reference evidence="6 7" key="1">
    <citation type="journal article" date="2016" name="Genome Announc.">
        <title>Genome Sequence of Madurella mycetomatis mm55, Isolated from a Human Mycetoma Case in Sudan.</title>
        <authorList>
            <person name="Smit S."/>
            <person name="Derks M.F."/>
            <person name="Bervoets S."/>
            <person name="Fahal A."/>
            <person name="van Leeuwen W."/>
            <person name="van Belkum A."/>
            <person name="van de Sande W.W."/>
        </authorList>
    </citation>
    <scope>NUCLEOTIDE SEQUENCE [LARGE SCALE GENOMIC DNA]</scope>
    <source>
        <strain evidence="7">mm55</strain>
    </source>
</reference>
<protein>
    <submittedName>
        <fullName evidence="6">Uncharacterized protein</fullName>
    </submittedName>
</protein>
<dbReference type="Pfam" id="PF24883">
    <property type="entry name" value="NPHP3_N"/>
    <property type="match status" value="1"/>
</dbReference>
<accession>A0A175WC28</accession>
<dbReference type="EMBL" id="LCTW02000041">
    <property type="protein sequence ID" value="KXX81175.1"/>
    <property type="molecule type" value="Genomic_DNA"/>
</dbReference>
<feature type="compositionally biased region" description="Basic and acidic residues" evidence="3">
    <location>
        <begin position="18"/>
        <end position="29"/>
    </location>
</feature>
<dbReference type="VEuPathDB" id="FungiDB:MMYC01_201576"/>
<gene>
    <name evidence="6" type="ORF">MMYC01_201576</name>
</gene>
<keyword evidence="7" id="KW-1185">Reference proteome</keyword>
<evidence type="ECO:0000313" key="7">
    <source>
        <dbReference type="Proteomes" id="UP000078237"/>
    </source>
</evidence>
<dbReference type="InterPro" id="IPR056125">
    <property type="entry name" value="DUF7708"/>
</dbReference>
<dbReference type="Proteomes" id="UP000078237">
    <property type="component" value="Unassembled WGS sequence"/>
</dbReference>
<evidence type="ECO:0000256" key="2">
    <source>
        <dbReference type="SAM" id="Coils"/>
    </source>
</evidence>
<organism evidence="6 7">
    <name type="scientific">Madurella mycetomatis</name>
    <dbReference type="NCBI Taxonomy" id="100816"/>
    <lineage>
        <taxon>Eukaryota</taxon>
        <taxon>Fungi</taxon>
        <taxon>Dikarya</taxon>
        <taxon>Ascomycota</taxon>
        <taxon>Pezizomycotina</taxon>
        <taxon>Sordariomycetes</taxon>
        <taxon>Sordariomycetidae</taxon>
        <taxon>Sordariales</taxon>
        <taxon>Sordariales incertae sedis</taxon>
        <taxon>Madurella</taxon>
    </lineage>
</organism>
<feature type="domain" description="DUF7708" evidence="4">
    <location>
        <begin position="105"/>
        <end position="242"/>
    </location>
</feature>
<dbReference type="STRING" id="100816.A0A175WC28"/>
<dbReference type="OrthoDB" id="5389929at2759"/>
<evidence type="ECO:0000256" key="1">
    <source>
        <dbReference type="ARBA" id="ARBA00022737"/>
    </source>
</evidence>
<sequence length="612" mass="69433">MASGPSDPWFESGSSVGKDAETTKREHESFKKRALRALKLKGQSAELASSREGLQRQLSDISGESSTSSSLVIHEVDSAMKARGAYQQERAKGRKRVANAVQRRLNDVAQFIGAFEGILERISSAGGPYGEVGYQTLSILLIVIVNKTKNDTRVVEHLEEIKKLLPTLDVWRDIYPNRTMKDLVAEAYHQVLDFARAATEYLTRFWHRVYLAMNPLATMRFEDTATGLHKTLAEINAVAMLELHQASRTIKQTVLSLEGKASNAETALIAAREQAEKFHQELLGLDERAKAERRKLMLQNDELRSQIEQQQRDAEQRERQEDLRKLAAFKQLLGVGPDLLGTHFPSVKKVLMDVFPNHQKFSPQVPYTAYLQLHEAYFRELLEYQQWLDHPQSSLLFLSGSTHPEGRRFKGYTHCWLSPAAIYIAEGLTRQGCKVAYFSCHPDLQSPYLSGDTVLSSIVTQILEWRPEILRDKDAQLRQTFASSHHRTKEHMLVDLLGEVLWEVRDLGTVYIVIDRLDCCQSTIDNIGNELARLITVLGPVEFRVKIAIVAETSGGQGNWHWAYLPELEYATDRLFIVQDWNQRRLTPSESSLPRRPSIWSTPSTNQNATAV</sequence>
<feature type="region of interest" description="Disordered" evidence="3">
    <location>
        <begin position="588"/>
        <end position="612"/>
    </location>
</feature>
<evidence type="ECO:0000259" key="4">
    <source>
        <dbReference type="Pfam" id="PF24809"/>
    </source>
</evidence>
<keyword evidence="1" id="KW-0677">Repeat</keyword>
<keyword evidence="2" id="KW-0175">Coiled coil</keyword>
<evidence type="ECO:0000259" key="5">
    <source>
        <dbReference type="Pfam" id="PF24883"/>
    </source>
</evidence>
<evidence type="ECO:0000313" key="6">
    <source>
        <dbReference type="EMBL" id="KXX81175.1"/>
    </source>
</evidence>
<dbReference type="AlphaFoldDB" id="A0A175WC28"/>
<evidence type="ECO:0000256" key="3">
    <source>
        <dbReference type="SAM" id="MobiDB-lite"/>
    </source>
</evidence>
<name>A0A175WC28_9PEZI</name>
<dbReference type="Pfam" id="PF24809">
    <property type="entry name" value="DUF7708"/>
    <property type="match status" value="1"/>
</dbReference>
<feature type="compositionally biased region" description="Polar residues" evidence="3">
    <location>
        <begin position="599"/>
        <end position="612"/>
    </location>
</feature>
<feature type="domain" description="Nephrocystin 3-like N-terminal" evidence="5">
    <location>
        <begin position="383"/>
        <end position="535"/>
    </location>
</feature>
<feature type="coiled-coil region" evidence="2">
    <location>
        <begin position="261"/>
        <end position="320"/>
    </location>
</feature>
<feature type="region of interest" description="Disordered" evidence="3">
    <location>
        <begin position="1"/>
        <end position="29"/>
    </location>
</feature>